<dbReference type="EMBL" id="MKIP01000048">
    <property type="protein sequence ID" value="OLP59692.1"/>
    <property type="molecule type" value="Genomic_DNA"/>
</dbReference>
<keyword evidence="5" id="KW-1185">Reference proteome</keyword>
<evidence type="ECO:0000313" key="5">
    <source>
        <dbReference type="Proteomes" id="UP000186364"/>
    </source>
</evidence>
<dbReference type="FunFam" id="3.40.50.720:FF:000084">
    <property type="entry name" value="Short-chain dehydrogenase reductase"/>
    <property type="match status" value="1"/>
</dbReference>
<accession>A0A1Q9AW43</accession>
<dbReference type="SMART" id="SM00822">
    <property type="entry name" value="PKS_KR"/>
    <property type="match status" value="1"/>
</dbReference>
<dbReference type="SUPFAM" id="SSF51735">
    <property type="entry name" value="NAD(P)-binding Rossmann-fold domains"/>
    <property type="match status" value="1"/>
</dbReference>
<feature type="domain" description="Ketoreductase" evidence="3">
    <location>
        <begin position="8"/>
        <end position="179"/>
    </location>
</feature>
<dbReference type="InterPro" id="IPR020904">
    <property type="entry name" value="Sc_DH/Rdtase_CS"/>
</dbReference>
<dbReference type="InterPro" id="IPR036291">
    <property type="entry name" value="NAD(P)-bd_dom_sf"/>
</dbReference>
<dbReference type="InterPro" id="IPR002347">
    <property type="entry name" value="SDR_fam"/>
</dbReference>
<dbReference type="OrthoDB" id="154414at2"/>
<evidence type="ECO:0000259" key="3">
    <source>
        <dbReference type="SMART" id="SM00822"/>
    </source>
</evidence>
<dbReference type="AlphaFoldDB" id="A0A1Q9AW43"/>
<dbReference type="PRINTS" id="PR00080">
    <property type="entry name" value="SDRFAMILY"/>
</dbReference>
<sequence length="248" mass="25820">MNGELNGKYVLVTGAGAGIGLGIARACVKAGARVIGASLHAAEEQAVTQAGAIFVKADVGDPQAIHDMISTVRQRFGRLDGLVNNAGVTIQKPFEDMSLDELDLLWRVNQRSVFLVTQAALPLMTGGGSVINLSSNHARATLAGYEMYAATKGAISAMTRAMAWSLGPSGIRVNALCPGLTRTEAIAGLIAKDPALETHFLQAHATGIYNTVEDVAELAVFLLSDRAKALSGSEVLADQGMSARLGAF</sequence>
<organism evidence="4 5">
    <name type="scientific">Xaviernesmea oryzae</name>
    <dbReference type="NCBI Taxonomy" id="464029"/>
    <lineage>
        <taxon>Bacteria</taxon>
        <taxon>Pseudomonadati</taxon>
        <taxon>Pseudomonadota</taxon>
        <taxon>Alphaproteobacteria</taxon>
        <taxon>Hyphomicrobiales</taxon>
        <taxon>Rhizobiaceae</taxon>
        <taxon>Rhizobium/Agrobacterium group</taxon>
        <taxon>Xaviernesmea</taxon>
    </lineage>
</organism>
<evidence type="ECO:0000256" key="1">
    <source>
        <dbReference type="ARBA" id="ARBA00006484"/>
    </source>
</evidence>
<evidence type="ECO:0000256" key="2">
    <source>
        <dbReference type="ARBA" id="ARBA00023002"/>
    </source>
</evidence>
<name>A0A1Q9AW43_9HYPH</name>
<dbReference type="GO" id="GO:0016491">
    <property type="term" value="F:oxidoreductase activity"/>
    <property type="evidence" value="ECO:0007669"/>
    <property type="project" value="UniProtKB-KW"/>
</dbReference>
<keyword evidence="2" id="KW-0560">Oxidoreductase</keyword>
<dbReference type="PANTHER" id="PTHR43639">
    <property type="entry name" value="OXIDOREDUCTASE, SHORT-CHAIN DEHYDROGENASE/REDUCTASE FAMILY (AFU_ORTHOLOGUE AFUA_5G02870)"/>
    <property type="match status" value="1"/>
</dbReference>
<protein>
    <submittedName>
        <fullName evidence="4">Short-chain dehydrogenase</fullName>
    </submittedName>
</protein>
<evidence type="ECO:0000313" key="4">
    <source>
        <dbReference type="EMBL" id="OLP59692.1"/>
    </source>
</evidence>
<comment type="caution">
    <text evidence="4">The sequence shown here is derived from an EMBL/GenBank/DDBJ whole genome shotgun (WGS) entry which is preliminary data.</text>
</comment>
<gene>
    <name evidence="4" type="ORF">BJF93_07300</name>
</gene>
<proteinExistence type="inferred from homology"/>
<reference evidence="4 5" key="1">
    <citation type="submission" date="2016-09" db="EMBL/GenBank/DDBJ databases">
        <title>Rhizobium sp. nov., a novel species isolated from the rice rhizosphere.</title>
        <authorList>
            <person name="Zhao J."/>
            <person name="Zhang X."/>
        </authorList>
    </citation>
    <scope>NUCLEOTIDE SEQUENCE [LARGE SCALE GENOMIC DNA]</scope>
    <source>
        <strain evidence="4 5">1.7048</strain>
    </source>
</reference>
<dbReference type="Gene3D" id="3.40.50.720">
    <property type="entry name" value="NAD(P)-binding Rossmann-like Domain"/>
    <property type="match status" value="1"/>
</dbReference>
<dbReference type="CDD" id="cd05233">
    <property type="entry name" value="SDR_c"/>
    <property type="match status" value="1"/>
</dbReference>
<dbReference type="Proteomes" id="UP000186364">
    <property type="component" value="Unassembled WGS sequence"/>
</dbReference>
<dbReference type="Pfam" id="PF13561">
    <property type="entry name" value="adh_short_C2"/>
    <property type="match status" value="1"/>
</dbReference>
<dbReference type="InterPro" id="IPR057326">
    <property type="entry name" value="KR_dom"/>
</dbReference>
<dbReference type="PANTHER" id="PTHR43639:SF1">
    <property type="entry name" value="SHORT-CHAIN DEHYDROGENASE_REDUCTASE FAMILY PROTEIN"/>
    <property type="match status" value="1"/>
</dbReference>
<dbReference type="PRINTS" id="PR00081">
    <property type="entry name" value="GDHRDH"/>
</dbReference>
<dbReference type="PROSITE" id="PS00061">
    <property type="entry name" value="ADH_SHORT"/>
    <property type="match status" value="1"/>
</dbReference>
<comment type="similarity">
    <text evidence="1">Belongs to the short-chain dehydrogenases/reductases (SDR) family.</text>
</comment>